<evidence type="ECO:0000313" key="2">
    <source>
        <dbReference type="EMBL" id="SLN73214.1"/>
    </source>
</evidence>
<accession>A0A1X7A9C1</accession>
<proteinExistence type="predicted"/>
<reference evidence="2 3" key="1">
    <citation type="submission" date="2017-03" db="EMBL/GenBank/DDBJ databases">
        <authorList>
            <person name="Afonso C.L."/>
            <person name="Miller P.J."/>
            <person name="Scott M.A."/>
            <person name="Spackman E."/>
            <person name="Goraichik I."/>
            <person name="Dimitrov K.M."/>
            <person name="Suarez D.L."/>
            <person name="Swayne D.E."/>
        </authorList>
    </citation>
    <scope>NUCLEOTIDE SEQUENCE [LARGE SCALE GENOMIC DNA]</scope>
    <source>
        <strain evidence="2 3">CECT 7751</strain>
    </source>
</reference>
<feature type="signal peptide" evidence="1">
    <location>
        <begin position="1"/>
        <end position="15"/>
    </location>
</feature>
<evidence type="ECO:0000256" key="1">
    <source>
        <dbReference type="SAM" id="SignalP"/>
    </source>
</evidence>
<name>A0A1X7A9C1_9RHOB</name>
<dbReference type="RefSeq" id="WP_085890030.1">
    <property type="nucleotide sequence ID" value="NZ_FWFN01000010.1"/>
</dbReference>
<gene>
    <name evidence="2" type="ORF">PSM7751_04015</name>
</gene>
<keyword evidence="1" id="KW-0732">Signal</keyword>
<keyword evidence="3" id="KW-1185">Reference proteome</keyword>
<organism evidence="2 3">
    <name type="scientific">Pseudooceanicola marinus</name>
    <dbReference type="NCBI Taxonomy" id="396013"/>
    <lineage>
        <taxon>Bacteria</taxon>
        <taxon>Pseudomonadati</taxon>
        <taxon>Pseudomonadota</taxon>
        <taxon>Alphaproteobacteria</taxon>
        <taxon>Rhodobacterales</taxon>
        <taxon>Paracoccaceae</taxon>
        <taxon>Pseudooceanicola</taxon>
    </lineage>
</organism>
<dbReference type="Proteomes" id="UP000193963">
    <property type="component" value="Unassembled WGS sequence"/>
</dbReference>
<dbReference type="AlphaFoldDB" id="A0A1X7A9C1"/>
<dbReference type="EMBL" id="FWFN01000010">
    <property type="protein sequence ID" value="SLN73214.1"/>
    <property type="molecule type" value="Genomic_DNA"/>
</dbReference>
<protein>
    <submittedName>
        <fullName evidence="2">Uncharacterized protein</fullName>
    </submittedName>
</protein>
<evidence type="ECO:0000313" key="3">
    <source>
        <dbReference type="Proteomes" id="UP000193963"/>
    </source>
</evidence>
<sequence length="92" mass="9822">MLRYALILAALPATAQEAPMPPLKAIECYCTDRQGDRVELGEVICLSVDGRSYLAQCQMSLNVPMWREVGPSCLSSRAAAPQRGASPPSAGD</sequence>
<feature type="chain" id="PRO_5013390123" evidence="1">
    <location>
        <begin position="16"/>
        <end position="92"/>
    </location>
</feature>
<dbReference type="OrthoDB" id="8021248at2"/>